<proteinExistence type="predicted"/>
<dbReference type="Proteomes" id="UP000190285">
    <property type="component" value="Unassembled WGS sequence"/>
</dbReference>
<keyword evidence="1" id="KW-0812">Transmembrane</keyword>
<dbReference type="AlphaFoldDB" id="A0A1T5MR75"/>
<protein>
    <submittedName>
        <fullName evidence="2">Uncharacterized protein</fullName>
    </submittedName>
</protein>
<evidence type="ECO:0000313" key="3">
    <source>
        <dbReference type="Proteomes" id="UP000190285"/>
    </source>
</evidence>
<keyword evidence="3" id="KW-1185">Reference proteome</keyword>
<reference evidence="2 3" key="1">
    <citation type="submission" date="2017-02" db="EMBL/GenBank/DDBJ databases">
        <authorList>
            <person name="Peterson S.W."/>
        </authorList>
    </citation>
    <scope>NUCLEOTIDE SEQUENCE [LARGE SCALE GENOMIC DNA]</scope>
    <source>
        <strain evidence="2 3">M1</strain>
    </source>
</reference>
<dbReference type="EMBL" id="FUZT01000022">
    <property type="protein sequence ID" value="SKC90523.1"/>
    <property type="molecule type" value="Genomic_DNA"/>
</dbReference>
<evidence type="ECO:0000313" key="2">
    <source>
        <dbReference type="EMBL" id="SKC90523.1"/>
    </source>
</evidence>
<keyword evidence="1" id="KW-1133">Transmembrane helix</keyword>
<accession>A0A1T5MR75</accession>
<gene>
    <name evidence="2" type="ORF">SAMN02194393_05181</name>
</gene>
<feature type="transmembrane region" description="Helical" evidence="1">
    <location>
        <begin position="9"/>
        <end position="28"/>
    </location>
</feature>
<organism evidence="2 3">
    <name type="scientific">Maledivibacter halophilus</name>
    <dbReference type="NCBI Taxonomy" id="36842"/>
    <lineage>
        <taxon>Bacteria</taxon>
        <taxon>Bacillati</taxon>
        <taxon>Bacillota</taxon>
        <taxon>Clostridia</taxon>
        <taxon>Peptostreptococcales</taxon>
        <taxon>Caminicellaceae</taxon>
        <taxon>Maledivibacter</taxon>
    </lineage>
</organism>
<evidence type="ECO:0000256" key="1">
    <source>
        <dbReference type="SAM" id="Phobius"/>
    </source>
</evidence>
<keyword evidence="1" id="KW-0472">Membrane</keyword>
<sequence length="32" mass="3550">MSSNERRRYIVELIVAFSALITAIAALINSVK</sequence>
<name>A0A1T5MR75_9FIRM</name>